<sequence length="598" mass="61854">MGEFSIGIALFVLIIVVGLVIGLRLSSTSPQRRAVAAAFASMALVAALFWVVAINASQVWSAPFFAIACIVVPIAAYMGVMKAAKAAQAARRREEPTLRARTTEPRTRTVKPGVGVDGALMPVTPNHPVNEFRSLQRPCPPVEDYELEDEELPIVEEGAQEEDDSAEVVEAARNENVECADGPDVAEPSDATGPDPKAEAFIEDYLIEQNEADDGIFEPEVAPSLKPPQGPSHSTSTMMLTVPFAEGDERYLVVSDTETVPNPILAYKRTTSSHLVPLGSPRRGAHAKPAPEPDVEAASVAPAIPEAVAAPEAEAEETFKLRKTVLDPNATGEVDFSAIFGTAEEPASGDDSQLALDFTAARAFTPAAPVKTKAVPSSVSQAPAAPVAASVPTASPAPAVSAPAPAPEPASEPTPAPASAPAFAVASAAPESAATIAGVPASAPAAQPQIAPQPVPAPQSQIAPQPAPAPQPAIAPTAPEPAPAPAPLSAPGIEVPADFVPAVPAPASTREARFEEFLAKAQGLRDKGLYPVAARLYGEAAAAAPQGSDARRARFEEMACYVKAGQGDKARALAAELRTSSVLTRVERIKLDAVERMG</sequence>
<keyword evidence="2" id="KW-0472">Membrane</keyword>
<proteinExistence type="predicted"/>
<feature type="compositionally biased region" description="Low complexity" evidence="1">
    <location>
        <begin position="391"/>
        <end position="403"/>
    </location>
</feature>
<name>A0A4S4G3I1_9ACTN</name>
<dbReference type="RefSeq" id="WP_136434221.1">
    <property type="nucleotide sequence ID" value="NZ_SSTJ01000006.1"/>
</dbReference>
<comment type="caution">
    <text evidence="3">The sequence shown here is derived from an EMBL/GenBank/DDBJ whole genome shotgun (WGS) entry which is preliminary data.</text>
</comment>
<keyword evidence="2" id="KW-0812">Transmembrane</keyword>
<dbReference type="AlphaFoldDB" id="A0A4S4G3I1"/>
<evidence type="ECO:0000256" key="1">
    <source>
        <dbReference type="SAM" id="MobiDB-lite"/>
    </source>
</evidence>
<gene>
    <name evidence="3" type="ORF">E5986_06060</name>
</gene>
<evidence type="ECO:0000313" key="4">
    <source>
        <dbReference type="Proteomes" id="UP000308978"/>
    </source>
</evidence>
<evidence type="ECO:0000256" key="2">
    <source>
        <dbReference type="SAM" id="Phobius"/>
    </source>
</evidence>
<feature type="transmembrane region" description="Helical" evidence="2">
    <location>
        <begin position="35"/>
        <end position="56"/>
    </location>
</feature>
<keyword evidence="2" id="KW-1133">Transmembrane helix</keyword>
<protein>
    <submittedName>
        <fullName evidence="3">Uncharacterized protein</fullName>
    </submittedName>
</protein>
<feature type="compositionally biased region" description="Basic and acidic residues" evidence="1">
    <location>
        <begin position="91"/>
        <end position="107"/>
    </location>
</feature>
<dbReference type="Proteomes" id="UP000308978">
    <property type="component" value="Unassembled WGS sequence"/>
</dbReference>
<feature type="compositionally biased region" description="Pro residues" evidence="1">
    <location>
        <begin position="465"/>
        <end position="488"/>
    </location>
</feature>
<feature type="transmembrane region" description="Helical" evidence="2">
    <location>
        <begin position="6"/>
        <end position="23"/>
    </location>
</feature>
<organism evidence="3 4">
    <name type="scientific">Adlercreutzia caecimuris</name>
    <dbReference type="NCBI Taxonomy" id="671266"/>
    <lineage>
        <taxon>Bacteria</taxon>
        <taxon>Bacillati</taxon>
        <taxon>Actinomycetota</taxon>
        <taxon>Coriobacteriia</taxon>
        <taxon>Eggerthellales</taxon>
        <taxon>Eggerthellaceae</taxon>
        <taxon>Adlercreutzia</taxon>
    </lineage>
</organism>
<feature type="region of interest" description="Disordered" evidence="1">
    <location>
        <begin position="445"/>
        <end position="490"/>
    </location>
</feature>
<dbReference type="EMBL" id="SSTJ01000006">
    <property type="protein sequence ID" value="THG37321.1"/>
    <property type="molecule type" value="Genomic_DNA"/>
</dbReference>
<feature type="region of interest" description="Disordered" evidence="1">
    <location>
        <begin position="91"/>
        <end position="122"/>
    </location>
</feature>
<feature type="transmembrane region" description="Helical" evidence="2">
    <location>
        <begin position="62"/>
        <end position="84"/>
    </location>
</feature>
<accession>A0A4S4G3I1</accession>
<reference evidence="3 4" key="1">
    <citation type="submission" date="2019-04" db="EMBL/GenBank/DDBJ databases">
        <title>Microbes associate with the intestines of laboratory mice.</title>
        <authorList>
            <person name="Navarre W."/>
            <person name="Wong E."/>
            <person name="Huang K.C."/>
            <person name="Tropini C."/>
            <person name="Ng K."/>
            <person name="Yu B."/>
        </authorList>
    </citation>
    <scope>NUCLEOTIDE SEQUENCE [LARGE SCALE GENOMIC DNA]</scope>
    <source>
        <strain evidence="3 4">NM80_B27</strain>
    </source>
</reference>
<feature type="region of interest" description="Disordered" evidence="1">
    <location>
        <begin position="391"/>
        <end position="418"/>
    </location>
</feature>
<feature type="compositionally biased region" description="Pro residues" evidence="1">
    <location>
        <begin position="404"/>
        <end position="418"/>
    </location>
</feature>
<evidence type="ECO:0000313" key="3">
    <source>
        <dbReference type="EMBL" id="THG37321.1"/>
    </source>
</evidence>